<dbReference type="VEuPathDB" id="AmoebaDB:EIN_184950"/>
<dbReference type="AlphaFoldDB" id="S0B635"/>
<evidence type="ECO:0000256" key="1">
    <source>
        <dbReference type="SAM" id="MobiDB-lite"/>
    </source>
</evidence>
<name>S0B635_ENTIV</name>
<organism evidence="2">
    <name type="scientific">Entamoeba invadens</name>
    <dbReference type="NCBI Taxonomy" id="33085"/>
    <lineage>
        <taxon>Eukaryota</taxon>
        <taxon>Amoebozoa</taxon>
        <taxon>Evosea</taxon>
        <taxon>Archamoebae</taxon>
        <taxon>Mastigamoebida</taxon>
        <taxon>Entamoebidae</taxon>
        <taxon>Entamoeba</taxon>
    </lineage>
</organism>
<evidence type="ECO:0000313" key="2">
    <source>
        <dbReference type="EMBL" id="BAN42116.1"/>
    </source>
</evidence>
<protein>
    <submittedName>
        <fullName evidence="2">Uncharacterized protein</fullName>
    </submittedName>
</protein>
<reference evidence="2" key="1">
    <citation type="submission" date="2012-06" db="EMBL/GenBank/DDBJ databases">
        <title>Short 5' UTR of Entamoeba genes.</title>
        <authorList>
            <person name="Hiranuka K."/>
            <person name="Kumagai M."/>
            <person name="Wakaguri H."/>
            <person name="Suzuki Y."/>
            <person name="Sugano S."/>
            <person name="Watanabe J."/>
            <person name="Makioka A."/>
        </authorList>
    </citation>
    <scope>NUCLEOTIDE SEQUENCE</scope>
    <source>
        <strain evidence="2">IP1</strain>
    </source>
</reference>
<sequence>MNSPLFSFQRMEFPGIPSLFLPIDGVQKQNKTLNNENPATQNTPKDVNEQNTILCRNATDYVSAHSLPKETSDLIISLIEALKQTIPQTENHDIEPVPDVNSSKQNIPFNNDLIDLSKEQSKKEKHIKENVEVDFLPQFKTEIPSLLAQIVQKNSFKELYYSTSFLSQNVVHDAIRGQNNVCVIMKTIEKNIFALYFSQIPFKEQDDFVNDRSFHTFQFYSNGIHVLRGWKRVGDNSQAGRDFSKDMMSLGEILRVFCGITLYKNKKIELDEEFKQYYTPEIGFENTMETDMDKNGNTISDLLIVQLC</sequence>
<accession>S0B635</accession>
<dbReference type="EMBL" id="AK423717">
    <property type="protein sequence ID" value="BAN42116.1"/>
    <property type="molecule type" value="mRNA"/>
</dbReference>
<feature type="region of interest" description="Disordered" evidence="1">
    <location>
        <begin position="30"/>
        <end position="49"/>
    </location>
</feature>
<proteinExistence type="evidence at transcript level"/>